<dbReference type="GO" id="GO:0031122">
    <property type="term" value="P:cytoplasmic microtubule organization"/>
    <property type="evidence" value="ECO:0007669"/>
    <property type="project" value="TreeGrafter"/>
</dbReference>
<evidence type="ECO:0000313" key="3">
    <source>
        <dbReference type="EMBL" id="CBY23799.1"/>
    </source>
</evidence>
<organism evidence="3">
    <name type="scientific">Oikopleura dioica</name>
    <name type="common">Tunicate</name>
    <dbReference type="NCBI Taxonomy" id="34765"/>
    <lineage>
        <taxon>Eukaryota</taxon>
        <taxon>Metazoa</taxon>
        <taxon>Chordata</taxon>
        <taxon>Tunicata</taxon>
        <taxon>Appendicularia</taxon>
        <taxon>Copelata</taxon>
        <taxon>Oikopleuridae</taxon>
        <taxon>Oikopleura</taxon>
    </lineage>
</organism>
<dbReference type="PANTHER" id="PTHR18947:SF28">
    <property type="entry name" value="GIRDIN, ISOFORM A"/>
    <property type="match status" value="1"/>
</dbReference>
<dbReference type="OrthoDB" id="10069584at2759"/>
<feature type="compositionally biased region" description="Basic and acidic residues" evidence="2">
    <location>
        <begin position="1475"/>
        <end position="1489"/>
    </location>
</feature>
<dbReference type="InParanoid" id="E4X411"/>
<feature type="compositionally biased region" description="Polar residues" evidence="2">
    <location>
        <begin position="663"/>
        <end position="673"/>
    </location>
</feature>
<dbReference type="GO" id="GO:0008017">
    <property type="term" value="F:microtubule binding"/>
    <property type="evidence" value="ECO:0007669"/>
    <property type="project" value="TreeGrafter"/>
</dbReference>
<dbReference type="SUPFAM" id="SSF116907">
    <property type="entry name" value="Hook domain"/>
    <property type="match status" value="1"/>
</dbReference>
<evidence type="ECO:0008006" key="5">
    <source>
        <dbReference type="Google" id="ProtNLM"/>
    </source>
</evidence>
<feature type="region of interest" description="Disordered" evidence="2">
    <location>
        <begin position="1405"/>
        <end position="1489"/>
    </location>
</feature>
<dbReference type="GO" id="GO:0030705">
    <property type="term" value="P:cytoskeleton-dependent intracellular transport"/>
    <property type="evidence" value="ECO:0007669"/>
    <property type="project" value="TreeGrafter"/>
</dbReference>
<dbReference type="InterPro" id="IPR036872">
    <property type="entry name" value="CH_dom_sf"/>
</dbReference>
<protein>
    <recommendedName>
        <fullName evidence="5">HOOK N-terminal domain-containing protein</fullName>
    </recommendedName>
</protein>
<feature type="coiled-coil region" evidence="1">
    <location>
        <begin position="769"/>
        <end position="990"/>
    </location>
</feature>
<accession>E4X411</accession>
<feature type="compositionally biased region" description="Low complexity" evidence="2">
    <location>
        <begin position="1348"/>
        <end position="1358"/>
    </location>
</feature>
<keyword evidence="4" id="KW-1185">Reference proteome</keyword>
<feature type="compositionally biased region" description="Basic and acidic residues" evidence="2">
    <location>
        <begin position="1324"/>
        <end position="1333"/>
    </location>
</feature>
<feature type="compositionally biased region" description="Basic and acidic residues" evidence="2">
    <location>
        <begin position="1437"/>
        <end position="1453"/>
    </location>
</feature>
<gene>
    <name evidence="3" type="ORF">GSOID_T00001123001</name>
</gene>
<proteinExistence type="predicted"/>
<feature type="coiled-coil region" evidence="1">
    <location>
        <begin position="1022"/>
        <end position="1091"/>
    </location>
</feature>
<dbReference type="GO" id="GO:0005737">
    <property type="term" value="C:cytoplasm"/>
    <property type="evidence" value="ECO:0007669"/>
    <property type="project" value="TreeGrafter"/>
</dbReference>
<feature type="compositionally biased region" description="Polar residues" evidence="2">
    <location>
        <begin position="1405"/>
        <end position="1414"/>
    </location>
</feature>
<feature type="region of interest" description="Disordered" evidence="2">
    <location>
        <begin position="703"/>
        <end position="731"/>
    </location>
</feature>
<evidence type="ECO:0000313" key="4">
    <source>
        <dbReference type="Proteomes" id="UP000001307"/>
    </source>
</evidence>
<feature type="compositionally biased region" description="Polar residues" evidence="2">
    <location>
        <begin position="1313"/>
        <end position="1323"/>
    </location>
</feature>
<feature type="region of interest" description="Disordered" evidence="2">
    <location>
        <begin position="1291"/>
        <end position="1386"/>
    </location>
</feature>
<feature type="coiled-coil region" evidence="1">
    <location>
        <begin position="220"/>
        <end position="392"/>
    </location>
</feature>
<dbReference type="GO" id="GO:0005815">
    <property type="term" value="C:microtubule organizing center"/>
    <property type="evidence" value="ECO:0007669"/>
    <property type="project" value="TreeGrafter"/>
</dbReference>
<evidence type="ECO:0000256" key="1">
    <source>
        <dbReference type="SAM" id="Coils"/>
    </source>
</evidence>
<name>E4X411_OIKDI</name>
<feature type="compositionally biased region" description="Polar residues" evidence="2">
    <location>
        <begin position="1204"/>
        <end position="1221"/>
    </location>
</feature>
<dbReference type="EMBL" id="FN653024">
    <property type="protein sequence ID" value="CBY23799.1"/>
    <property type="molecule type" value="Genomic_DNA"/>
</dbReference>
<feature type="region of interest" description="Disordered" evidence="2">
    <location>
        <begin position="1200"/>
        <end position="1236"/>
    </location>
</feature>
<keyword evidence="1" id="KW-0175">Coiled coil</keyword>
<feature type="compositionally biased region" description="Basic and acidic residues" evidence="2">
    <location>
        <begin position="1107"/>
        <end position="1146"/>
    </location>
</feature>
<feature type="compositionally biased region" description="Basic and acidic residues" evidence="2">
    <location>
        <begin position="1417"/>
        <end position="1430"/>
    </location>
</feature>
<sequence>MEENQLDGGLTLVRMILNQPELRLVDLTDGHTLNRFIKEFDKRPIIKQIEQAPVSEWINRNCSTNVIAFVILTGQRRIHPQVTCPLPNGLTLVRASRSSAGLVELDLLLSLLIYAACHSDDAEKFVSVIHNLESSYQKEIAERITGMEDNLTPIYPEISSEMNEVELRRGFNSLQYKLVTAVESRDKRQKQLNEALQERDQVVFNTGNIMTKTVPESPGRQNTHSELAEAKSMIRLLKEELTEKEEFAGLSEKEAEISRAREKEAREEIHNLRALLAQARADQDEIDELRTKAEQLNRTQQESSRLREKLSDLSFYKARVEELQRDNSSLYEARAALETEISALRIRFQSLGDEHEINLRLRDQIGDLEDQNMELNQKMQGLQDDLRGLNIDRNNSLDTIAEEPGVSFIEEADRLNAPEIIQLRCDNQRLRTLNAALQEQQKSHSRRVGDLETDLYKAVDENKRLKQDLLSANNSLIDFKEFAQESVKDGVDIDEIVRRIQERDDEQRHNIEEKVWESRIKEAHEKYEKIKEESETAASRALVAEDKLEQITSELKIAAEKERKKYEKELLEKEGNLLGTEKSLRIAQREVENLIRQQEQQKLEEEQHQRSESRRIQLETEIDKQRAHIDRLTDIIERRDEAIKKMEKEVDTATSAKRAADSTIRQLKNSASPSDLVDSEHVTQLNHELKKKEAELKQIKRRAEQEMREKDNLAAEVKAAQSKAQRLSAEIRERDENINDLRSADLSRAQLQRDFELQKSLNEKIQQSLVDEKVKYQSLSAEAKAARKRADRLEKLEIENEDIRRKCRALEREMATTNDVQNDVGEIRNALEDMGRQLHDKEIENEQLKNQLSVLEDMSNDGETSDASAHLHKKIAALEVEIDVANEKQQELARRLQSEQESFQAKIQFEEDKRKLILEERDMVKEQLEKQGRFLDQLSAEADKNAQERDNIRQEYNLLLKEYNLLKAQFDRLKQEHRILSRNLKEKDNDINQLKAFEADRSILVDENNAVKETNSRLKTSYSKLKNDYNEIVDDLRSLKVKYNKFKVEHAKTDASYKRAQSQKNEVDRELQDFNEKYQVLNELKEKISLENSFLQKQNTNLMEHNKLLNSDTHKTKDKYNEEQKNWQQKLHDVQRQKERIEEKLLQAHLKSPSPTKPKKNTFQKLKETFRSGKSTKRKSEKPSLEVTLKSDSVDGTLAIDGTSLRNPSDNTLDGSISSCPSEDASRSRRISASATGDSALTLEQLLPDEKANEKLSMTEFLAENGFSSRDHEIPVAESTQLNHHSIHLSRENSHFEASSHEPSLLDDELNRSRNSIKSATSSEIRRISEGALRRAPNFPVPKERKNSSGSSSNSEMRSIYRNENKPPPPYRPPSENESRSRPHSLSASFTGHELEQVANKLSPTIGTSSLSRSMNHHTDPTRSSMDRLTARKTNFHQRDRFAESMARLRGESGKLFPDPRTMSRSSRESSSNTPDKDHPDDFHTLGYV</sequence>
<feature type="compositionally biased region" description="Basic and acidic residues" evidence="2">
    <location>
        <begin position="1291"/>
        <end position="1300"/>
    </location>
</feature>
<dbReference type="FunCoup" id="E4X411">
    <property type="interactions" value="17"/>
</dbReference>
<evidence type="ECO:0000256" key="2">
    <source>
        <dbReference type="SAM" id="MobiDB-lite"/>
    </source>
</evidence>
<feature type="region of interest" description="Disordered" evidence="2">
    <location>
        <begin position="1107"/>
        <end position="1188"/>
    </location>
</feature>
<reference evidence="3" key="1">
    <citation type="journal article" date="2010" name="Science">
        <title>Plasticity of animal genome architecture unmasked by rapid evolution of a pelagic tunicate.</title>
        <authorList>
            <person name="Denoeud F."/>
            <person name="Henriet S."/>
            <person name="Mungpakdee S."/>
            <person name="Aury J.M."/>
            <person name="Da Silva C."/>
            <person name="Brinkmann H."/>
            <person name="Mikhaleva J."/>
            <person name="Olsen L.C."/>
            <person name="Jubin C."/>
            <person name="Canestro C."/>
            <person name="Bouquet J.M."/>
            <person name="Danks G."/>
            <person name="Poulain J."/>
            <person name="Campsteijn C."/>
            <person name="Adamski M."/>
            <person name="Cross I."/>
            <person name="Yadetie F."/>
            <person name="Muffato M."/>
            <person name="Louis A."/>
            <person name="Butcher S."/>
            <person name="Tsagkogeorga G."/>
            <person name="Konrad A."/>
            <person name="Singh S."/>
            <person name="Jensen M.F."/>
            <person name="Cong E.H."/>
            <person name="Eikeseth-Otteraa H."/>
            <person name="Noel B."/>
            <person name="Anthouard V."/>
            <person name="Porcel B.M."/>
            <person name="Kachouri-Lafond R."/>
            <person name="Nishino A."/>
            <person name="Ugolini M."/>
            <person name="Chourrout P."/>
            <person name="Nishida H."/>
            <person name="Aasland R."/>
            <person name="Huzurbazar S."/>
            <person name="Westhof E."/>
            <person name="Delsuc F."/>
            <person name="Lehrach H."/>
            <person name="Reinhardt R."/>
            <person name="Weissenbach J."/>
            <person name="Roy S.W."/>
            <person name="Artiguenave F."/>
            <person name="Postlethwait J.H."/>
            <person name="Manak J.R."/>
            <person name="Thompson E.M."/>
            <person name="Jaillon O."/>
            <person name="Du Pasquier L."/>
            <person name="Boudinot P."/>
            <person name="Liberles D.A."/>
            <person name="Volff J.N."/>
            <person name="Philippe H."/>
            <person name="Lenhard B."/>
            <person name="Roest Crollius H."/>
            <person name="Wincker P."/>
            <person name="Chourrout D."/>
        </authorList>
    </citation>
    <scope>NUCLEOTIDE SEQUENCE [LARGE SCALE GENOMIC DNA]</scope>
</reference>
<dbReference type="PANTHER" id="PTHR18947">
    <property type="entry name" value="HOOK PROTEINS"/>
    <property type="match status" value="1"/>
</dbReference>
<feature type="compositionally biased region" description="Basic and acidic residues" evidence="2">
    <location>
        <begin position="703"/>
        <end position="713"/>
    </location>
</feature>
<dbReference type="Proteomes" id="UP000001307">
    <property type="component" value="Unassembled WGS sequence"/>
</dbReference>
<dbReference type="Gene3D" id="1.10.418.10">
    <property type="entry name" value="Calponin-like domain"/>
    <property type="match status" value="1"/>
</dbReference>
<feature type="region of interest" description="Disordered" evidence="2">
    <location>
        <begin position="653"/>
        <end position="681"/>
    </location>
</feature>
<dbReference type="GO" id="GO:0051959">
    <property type="term" value="F:dynein light intermediate chain binding"/>
    <property type="evidence" value="ECO:0007669"/>
    <property type="project" value="TreeGrafter"/>
</dbReference>